<keyword evidence="21" id="KW-0472">Membrane</keyword>
<feature type="domain" description="EGF-like" evidence="34">
    <location>
        <begin position="1211"/>
        <end position="1249"/>
    </location>
</feature>
<keyword evidence="11" id="KW-0597">Phosphoprotein</keyword>
<feature type="disulfide bond" evidence="31">
    <location>
        <begin position="937"/>
        <end position="946"/>
    </location>
</feature>
<dbReference type="GO" id="GO:0005737">
    <property type="term" value="C:cytoplasm"/>
    <property type="evidence" value="ECO:0007669"/>
    <property type="project" value="UniProtKB-SubCell"/>
</dbReference>
<feature type="disulfide bond" evidence="31">
    <location>
        <begin position="386"/>
        <end position="395"/>
    </location>
</feature>
<feature type="domain" description="EGF-like" evidence="34">
    <location>
        <begin position="589"/>
        <end position="625"/>
    </location>
</feature>
<organism evidence="36 37">
    <name type="scientific">Danionella cerebrum</name>
    <dbReference type="NCBI Taxonomy" id="2873325"/>
    <lineage>
        <taxon>Eukaryota</taxon>
        <taxon>Metazoa</taxon>
        <taxon>Chordata</taxon>
        <taxon>Craniata</taxon>
        <taxon>Vertebrata</taxon>
        <taxon>Euteleostomi</taxon>
        <taxon>Actinopterygii</taxon>
        <taxon>Neopterygii</taxon>
        <taxon>Teleostei</taxon>
        <taxon>Ostariophysi</taxon>
        <taxon>Cypriniformes</taxon>
        <taxon>Danionidae</taxon>
        <taxon>Danioninae</taxon>
        <taxon>Danionella</taxon>
    </lineage>
</organism>
<feature type="domain" description="EGF-like" evidence="34">
    <location>
        <begin position="146"/>
        <end position="183"/>
    </location>
</feature>
<dbReference type="GO" id="GO:0045597">
    <property type="term" value="P:positive regulation of cell differentiation"/>
    <property type="evidence" value="ECO:0007669"/>
    <property type="project" value="UniProtKB-ARBA"/>
</dbReference>
<dbReference type="CDD" id="cd00054">
    <property type="entry name" value="EGF_CA"/>
    <property type="match status" value="23"/>
</dbReference>
<evidence type="ECO:0000256" key="6">
    <source>
        <dbReference type="ARBA" id="ARBA00022473"/>
    </source>
</evidence>
<evidence type="ECO:0000256" key="29">
    <source>
        <dbReference type="PIRSR" id="PIRSR002279-2"/>
    </source>
</evidence>
<feature type="compositionally biased region" description="Low complexity" evidence="32">
    <location>
        <begin position="2090"/>
        <end position="2108"/>
    </location>
</feature>
<dbReference type="PRINTS" id="PR01985">
    <property type="entry name" value="NOTCH2"/>
</dbReference>
<feature type="binding site" evidence="28">
    <location>
        <position position="493"/>
    </location>
    <ligand>
        <name>Ca(2+)</name>
        <dbReference type="ChEBI" id="CHEBI:29108"/>
        <label>3</label>
    </ligand>
</feature>
<dbReference type="SMART" id="SM01339">
    <property type="entry name" value="NODP"/>
    <property type="match status" value="1"/>
</dbReference>
<feature type="region of interest" description="Disordered" evidence="32">
    <location>
        <begin position="2223"/>
        <end position="2369"/>
    </location>
</feature>
<keyword evidence="25" id="KW-0675">Receptor</keyword>
<evidence type="ECO:0000313" key="37">
    <source>
        <dbReference type="Proteomes" id="UP000316079"/>
    </source>
</evidence>
<feature type="disulfide bond" evidence="31">
    <location>
        <begin position="173"/>
        <end position="182"/>
    </location>
</feature>
<dbReference type="Pfam" id="PF12661">
    <property type="entry name" value="hEGF"/>
    <property type="match status" value="5"/>
</dbReference>
<dbReference type="Gene3D" id="1.25.40.20">
    <property type="entry name" value="Ankyrin repeat-containing domain"/>
    <property type="match status" value="1"/>
</dbReference>
<feature type="disulfide bond" evidence="29 31">
    <location>
        <begin position="464"/>
        <end position="473"/>
    </location>
</feature>
<dbReference type="Pfam" id="PF06816">
    <property type="entry name" value="NOD"/>
    <property type="match status" value="1"/>
</dbReference>
<evidence type="ECO:0000256" key="31">
    <source>
        <dbReference type="PROSITE-ProRule" id="PRU00076"/>
    </source>
</evidence>
<dbReference type="FunFam" id="3.30.300.320:FF:000001">
    <property type="entry name" value="Neurogenic locus notch 1"/>
    <property type="match status" value="1"/>
</dbReference>
<dbReference type="PROSITE" id="PS50088">
    <property type="entry name" value="ANK_REPEAT"/>
    <property type="match status" value="4"/>
</dbReference>
<feature type="region of interest" description="Disordered" evidence="32">
    <location>
        <begin position="2032"/>
        <end position="2122"/>
    </location>
</feature>
<dbReference type="PROSITE" id="PS01187">
    <property type="entry name" value="EGF_CA"/>
    <property type="match status" value="7"/>
</dbReference>
<dbReference type="FunFam" id="2.10.25.10:FF:000004">
    <property type="entry name" value="Neurogenic locus notch 1"/>
    <property type="match status" value="6"/>
</dbReference>
<dbReference type="GO" id="GO:0005576">
    <property type="term" value="C:extracellular region"/>
    <property type="evidence" value="ECO:0007669"/>
    <property type="project" value="UniProtKB-SubCell"/>
</dbReference>
<sequence length="2369" mass="256004">MGQLPGVSSARVILLVVCSLKISYALQCVDPVKPCVNNASCVTFHNGTGYCRCGPGFLGEYCQHRDPCYVGYCLNGGECTVSLAGVPGSPVCDCPLGFTGQHCEIQENSTCYPYNPCSNGGKCSLLPNDQYNCQCIRGWTGLHCEQEDACVSNPCANGGICNARPNHEFFCTCHSGFHGSRCLNDTDECAISPSLCKNKGVCLNTPGSYQCNCQPGFTGSDCGSLYLPCSPSPCLNGGTCRQTTETTYVCHCLPGFNGTNCEVNIDDCPHHRCENGATCMDGVNTYNCQCPPEWTGTCSNTRNGYNCVCVNGWSGLDCSENIDDCAAEPCTAGSTCIDRVASFVCSCPPGKTGLLCHIDDACISNPCKMGAHCDTNPVNGKFSCNCPSGYKGSTCAEDIDECVIGPNPCEHGGSCKNTEGSFTCNCAPGYTGPRCEQDINECGSNPCHNDATCLDQIGDYTCICMPGFEGLHCEIDINECASSPCLNNGRCLDQVSRFVCECPQGFTGEMCQVDIDECASTPCHNGAKCLDRPNGYECECAEGFTGPLCKENINDCEPKPCHHGDCIDGIATYHCECHPGYMGSICSEQIRECQSDPCQNRGRCVDRVNMYQCNCLPGTSGVNCEINHDDCASNPCQHGTCEDGINEYKCLCEPGYTGERCTEDIDECSSNPCLSGGTCIDKINGFQCICPIGTHRPVCHSGANHCSPMPCQQGECIEEQDGYVCRCKPGWEGKNCEREKNECQSSPCQNGGTCNDRLNGYSCVCARGFTGLRCEININECESNPCVNQGTCVDGVNSYICHCNLPYTDAAYVNLPWITPATSANATVAGKCTEDVNECTKNPCQNGGRCENRVGSYRCICQPGYNGINCQTNIDDCSSNPCRNGGTCVDKVGQYLCECRAGFYGERCETEVDECASNPCWNGGHCTDYVNSYTCRCPLGYDGINCERDIPDCTETSCLNNGTCVDGINHFSCRCRHGFSGQFCQFELNECDSHPCKNGGTCIDGPGTFHCSCPRMYHGKTCESMVNVCSQITCENSGSCSQSNMDWRCTCQPGWTGLYCDIPNMSCQAVANSKGVPLNMVCKHAGQCIDKDNTHQCLCQRGYTGSYCEAKVNECLSNPCRNGYQGVNCEYDVNECQSSPCRNGGTCIDLINRFSCACPPGTKGLRCEEDVDECAPEFGVRCKNGGQCVDGLGRYTCSCPPGFAGEHCEGDVNECLSGPCYTSGTIDCVPLINNYQCRCRLGYTGQRCELMVDLCQSKPCHNNGRCAMNSSSSFTGFNCGNYEMPSCASLRCLNGGRCGEINGRPQCRCPAGFIGAHCEITNRCMCQNGGVCIPDDSGKFTCRCLPGFSGPTCQMNVPSCPYLECEQRARDKVCDPQCKNQECNWDGGDCSLHWDKPWKNCTASVPCWNLFHNGRCDPECNNAGCLFDSFEYKDYCADHYDNGHCNQGCNNEACGWDGLDCSPDTPPKLADGTLVIVVLLQPQELLKDLKGFLRSLGTLLHTNLQVKLDEHKRPMVYPFYKSEQNKIHADAAAMKRRGKRELEKEVIGSKVFLVIDNRQCSQRSDECISSVDQAAAFIAAEYLKSDLAYPFYYIGTEHDPGTVGPNITYLVSVAAAIIMLILVLGVLAAKRKRQHGTLWHPDGFLPKKDCKRREPKTPDGGLLDGSSAHHWPEEDHLAKKPRTEDKPLLPVGVDGGVDRREWTLQHHKAADITLTPPQADIDMDSLDVNVKGPDGFTPLMLASLRNGSSPDCGSMLGEEEEESGVDEPGTNVITDLIGQGASLNAQTDRTGETALHLAARYARADAAKRLLDAGADANAHDNMGRTPLHAAVAADAQGVLQILIRNRATDLDSRMNDGTTPLILAARLPADGMVEELVHCHADINAVDDHVNNVDATLVLLKNGANRDMQDNKEETPLFLAAREGSFEAAQVLLDHYSNRDITDHLDRLPRDTAQERMHHDIVRLLDEYNLVHSPHSGPNHVGNGGGHSSMVCGPNGTGFMLGMRPGPQGKKNRRAGGKANGVGTAKDLKEMKVKRRKKPTGGEGPSVVPVTPATGNVTRAAGSLSESSVTMSPVDSLESPHSYAGEPVAASSTANSPPLLSSPSNRPMLPPVSHMLGQQQQSWVSLPKPSYNGHMYSLMQSHQMSTGHTSMAQHHNPGMPTHVTMSREQLPPIVTFQMMPTGNGQGLLKQAQQGQMQPHGQNQVQGQHLLCSQGMMFPIPDVSMHHSLPHPHTLNHPLPHGLPEGPARQVAPYQPRQSPVDKYPTPPSQHSYATAGSEGTTPGHPTHNPSEHPYLTPSPESPDPWSSSSPHSNSDWSDVTTSPTPLGNAHSLPASRHTHIPEQGQLQAPPQAPQPTQSQQSQRSSVYA</sequence>
<feature type="binding site" evidence="28">
    <location>
        <position position="438"/>
    </location>
    <ligand>
        <name>Ca(2+)</name>
        <dbReference type="ChEBI" id="CHEBI:29108"/>
        <label>2</label>
    </ligand>
</feature>
<keyword evidence="20 30" id="KW-0040">ANK repeat</keyword>
<dbReference type="FunFam" id="2.10.25.10:FF:000143">
    <property type="entry name" value="Protein crumbs 1"/>
    <property type="match status" value="1"/>
</dbReference>
<evidence type="ECO:0000256" key="2">
    <source>
        <dbReference type="ARBA" id="ARBA00004251"/>
    </source>
</evidence>
<dbReference type="OrthoDB" id="283575at2759"/>
<dbReference type="EMBL" id="SRMA01024132">
    <property type="protein sequence ID" value="TRZ01243.1"/>
    <property type="molecule type" value="Genomic_DNA"/>
</dbReference>
<dbReference type="InterPro" id="IPR008297">
    <property type="entry name" value="Notch"/>
</dbReference>
<feature type="repeat" description="ANK" evidence="30">
    <location>
        <begin position="1857"/>
        <end position="1889"/>
    </location>
</feature>
<keyword evidence="14" id="KW-0677">Repeat</keyword>
<keyword evidence="17" id="KW-0914">Notch signaling pathway</keyword>
<evidence type="ECO:0000256" key="1">
    <source>
        <dbReference type="ARBA" id="ARBA00004123"/>
    </source>
</evidence>
<feature type="compositionally biased region" description="Polar residues" evidence="32">
    <location>
        <begin position="2269"/>
        <end position="2281"/>
    </location>
</feature>
<feature type="disulfide bond" evidence="31">
    <location>
        <begin position="1099"/>
        <end position="1108"/>
    </location>
</feature>
<feature type="domain" description="EGF-like" evidence="34">
    <location>
        <begin position="476"/>
        <end position="512"/>
    </location>
</feature>
<feature type="disulfide bond" evidence="29 31">
    <location>
        <begin position="426"/>
        <end position="435"/>
    </location>
</feature>
<evidence type="ECO:0000259" key="34">
    <source>
        <dbReference type="PROSITE" id="PS50026"/>
    </source>
</evidence>
<dbReference type="GO" id="GO:0005509">
    <property type="term" value="F:calcium ion binding"/>
    <property type="evidence" value="ECO:0007669"/>
    <property type="project" value="InterPro"/>
</dbReference>
<evidence type="ECO:0000256" key="22">
    <source>
        <dbReference type="ARBA" id="ARBA00023157"/>
    </source>
</evidence>
<feature type="disulfide bond" evidence="31">
    <location>
        <begin position="1013"/>
        <end position="1022"/>
    </location>
</feature>
<evidence type="ECO:0008006" key="38">
    <source>
        <dbReference type="Google" id="ProtNLM"/>
    </source>
</evidence>
<dbReference type="STRING" id="623744.A0A553RGD0"/>
<evidence type="ECO:0000256" key="19">
    <source>
        <dbReference type="ARBA" id="ARBA00023015"/>
    </source>
</evidence>
<feature type="disulfide bond" evidence="29">
    <location>
        <begin position="402"/>
        <end position="415"/>
    </location>
</feature>
<feature type="domain" description="EGF-like" evidence="34">
    <location>
        <begin position="264"/>
        <end position="299"/>
    </location>
</feature>
<proteinExistence type="inferred from homology"/>
<keyword evidence="15" id="KW-0221">Differentiation</keyword>
<keyword evidence="16 28" id="KW-0106">Calcium</keyword>
<gene>
    <name evidence="36" type="ORF">DNTS_014817</name>
</gene>
<keyword evidence="12" id="KW-0812">Transmembrane</keyword>
<dbReference type="SMART" id="SM00248">
    <property type="entry name" value="ANK"/>
    <property type="match status" value="5"/>
</dbReference>
<dbReference type="PIRSF" id="PIRSF002279">
    <property type="entry name" value="Notch"/>
    <property type="match status" value="1"/>
</dbReference>
<evidence type="ECO:0000256" key="14">
    <source>
        <dbReference type="ARBA" id="ARBA00022737"/>
    </source>
</evidence>
<dbReference type="FunFam" id="2.10.25.10:FF:000031">
    <property type="entry name" value="neurogenic locus notch homolog protein 3"/>
    <property type="match status" value="1"/>
</dbReference>
<dbReference type="SMART" id="SM01338">
    <property type="entry name" value="NOD"/>
    <property type="match status" value="1"/>
</dbReference>
<dbReference type="InterPro" id="IPR018097">
    <property type="entry name" value="EGF_Ca-bd_CS"/>
</dbReference>
<evidence type="ECO:0000256" key="15">
    <source>
        <dbReference type="ARBA" id="ARBA00022782"/>
    </source>
</evidence>
<comment type="caution">
    <text evidence="31">Lacks conserved residue(s) required for the propagation of feature annotation.</text>
</comment>
<dbReference type="GO" id="GO:0043235">
    <property type="term" value="C:receptor complex"/>
    <property type="evidence" value="ECO:0007669"/>
    <property type="project" value="InterPro"/>
</dbReference>
<dbReference type="FunFam" id="2.10.25.10:FF:000373">
    <property type="entry name" value="sushi, nidogen and EGF-like domain-containing protein 1"/>
    <property type="match status" value="1"/>
</dbReference>
<feature type="repeat" description="ANK" evidence="30">
    <location>
        <begin position="1913"/>
        <end position="1945"/>
    </location>
</feature>
<feature type="disulfide bond" evidence="31">
    <location>
        <begin position="252"/>
        <end position="261"/>
    </location>
</feature>
<dbReference type="FunFam" id="2.10.25.10:FF:000109">
    <property type="entry name" value="Notch homolog 4, [Drosophila]"/>
    <property type="match status" value="1"/>
</dbReference>
<feature type="compositionally biased region" description="Basic and acidic residues" evidence="32">
    <location>
        <begin position="1647"/>
        <end position="1657"/>
    </location>
</feature>
<feature type="binding site" evidence="28">
    <location>
        <position position="456"/>
    </location>
    <ligand>
        <name>Ca(2+)</name>
        <dbReference type="ChEBI" id="CHEBI:29108"/>
        <label>2</label>
    </ligand>
</feature>
<dbReference type="SUPFAM" id="SSF57196">
    <property type="entry name" value="EGF/Laminin"/>
    <property type="match status" value="18"/>
</dbReference>
<feature type="domain" description="LNR" evidence="35">
    <location>
        <begin position="1420"/>
        <end position="1471"/>
    </location>
</feature>
<dbReference type="FunFam" id="2.10.25.10:FF:000127">
    <property type="entry name" value="Neurogenic locus notch protein 1"/>
    <property type="match status" value="1"/>
</dbReference>
<dbReference type="Pfam" id="PF00008">
    <property type="entry name" value="EGF"/>
    <property type="match status" value="22"/>
</dbReference>
<feature type="compositionally biased region" description="Polar residues" evidence="32">
    <location>
        <begin position="2065"/>
        <end position="2074"/>
    </location>
</feature>
<feature type="domain" description="EGF-like" evidence="34">
    <location>
        <begin position="24"/>
        <end position="63"/>
    </location>
</feature>
<dbReference type="InterPro" id="IPR000800">
    <property type="entry name" value="Notch_dom"/>
</dbReference>
<feature type="disulfide bond" evidence="31">
    <location>
        <begin position="652"/>
        <end position="661"/>
    </location>
</feature>
<comment type="subcellular location">
    <subcellularLocation>
        <location evidence="2">Cell membrane</location>
        <topology evidence="2">Single-pass type I membrane protein</topology>
    </subcellularLocation>
    <subcellularLocation>
        <location evidence="3">Cytoplasm</location>
    </subcellularLocation>
    <subcellularLocation>
        <location evidence="1">Nucleus</location>
    </subcellularLocation>
    <subcellularLocation>
        <location evidence="4">Secreted</location>
    </subcellularLocation>
</comment>
<feature type="domain" description="EGF-like" evidence="34">
    <location>
        <begin position="949"/>
        <end position="985"/>
    </location>
</feature>
<accession>A0A553RGD0</accession>
<feature type="disulfide bond" evidence="31">
    <location>
        <begin position="1220"/>
        <end position="1237"/>
    </location>
</feature>
<dbReference type="InterPro" id="IPR036770">
    <property type="entry name" value="Ankyrin_rpt-contain_sf"/>
</dbReference>
<feature type="domain" description="EGF-like" evidence="34">
    <location>
        <begin position="987"/>
        <end position="1023"/>
    </location>
</feature>
<dbReference type="PRINTS" id="PR00010">
    <property type="entry name" value="EGFBLOOD"/>
</dbReference>
<dbReference type="PROSITE" id="PS50026">
    <property type="entry name" value="EGF_3"/>
    <property type="match status" value="33"/>
</dbReference>
<evidence type="ECO:0000256" key="3">
    <source>
        <dbReference type="ARBA" id="ARBA00004496"/>
    </source>
</evidence>
<feature type="domain" description="EGF-like" evidence="34">
    <location>
        <begin position="835"/>
        <end position="871"/>
    </location>
</feature>
<dbReference type="Pfam" id="PF12796">
    <property type="entry name" value="Ank_2"/>
    <property type="match status" value="2"/>
</dbReference>
<evidence type="ECO:0000313" key="36">
    <source>
        <dbReference type="EMBL" id="TRZ01243.1"/>
    </source>
</evidence>
<comment type="similarity">
    <text evidence="5">Belongs to the NOTCH family.</text>
</comment>
<evidence type="ECO:0000256" key="23">
    <source>
        <dbReference type="ARBA" id="ARBA00023159"/>
    </source>
</evidence>
<feature type="disulfide bond" evidence="31">
    <location>
        <begin position="1051"/>
        <end position="1060"/>
    </location>
</feature>
<evidence type="ECO:0000256" key="8">
    <source>
        <dbReference type="ARBA" id="ARBA00022490"/>
    </source>
</evidence>
<evidence type="ECO:0000256" key="16">
    <source>
        <dbReference type="ARBA" id="ARBA00022837"/>
    </source>
</evidence>
<dbReference type="Pfam" id="PF00023">
    <property type="entry name" value="Ank"/>
    <property type="match status" value="1"/>
</dbReference>
<dbReference type="Gene3D" id="3.30.300.320">
    <property type="match status" value="1"/>
</dbReference>
<feature type="domain" description="EGF-like" evidence="34">
    <location>
        <begin position="911"/>
        <end position="947"/>
    </location>
</feature>
<keyword evidence="37" id="KW-1185">Reference proteome</keyword>
<feature type="domain" description="EGF-like" evidence="34">
    <location>
        <begin position="398"/>
        <end position="436"/>
    </location>
</feature>
<feature type="disulfide bond" evidence="29">
    <location>
        <begin position="480"/>
        <end position="491"/>
    </location>
</feature>
<feature type="disulfide bond" evidence="31">
    <location>
        <begin position="577"/>
        <end position="586"/>
    </location>
</feature>
<dbReference type="SMART" id="SM00179">
    <property type="entry name" value="EGF_CA"/>
    <property type="match status" value="30"/>
</dbReference>
<keyword evidence="7" id="KW-1003">Cell membrane</keyword>
<feature type="disulfide bond" evidence="31">
    <location>
        <begin position="631"/>
        <end position="641"/>
    </location>
</feature>
<feature type="domain" description="EGF-like" evidence="34">
    <location>
        <begin position="1170"/>
        <end position="1209"/>
    </location>
</feature>
<feature type="binding site" evidence="28">
    <location>
        <position position="441"/>
    </location>
    <ligand>
        <name>Ca(2+)</name>
        <dbReference type="ChEBI" id="CHEBI:29108"/>
        <label>2</label>
    </ligand>
</feature>
<evidence type="ECO:0000256" key="13">
    <source>
        <dbReference type="ARBA" id="ARBA00022729"/>
    </source>
</evidence>
<dbReference type="FunFam" id="2.10.25.10:FF:000060">
    <property type="entry name" value="Neurogenic locus notch protein 1"/>
    <property type="match status" value="2"/>
</dbReference>
<feature type="domain" description="EGF-like" evidence="34">
    <location>
        <begin position="739"/>
        <end position="775"/>
    </location>
</feature>
<evidence type="ECO:0000259" key="35">
    <source>
        <dbReference type="PROSITE" id="PS50258"/>
    </source>
</evidence>
<feature type="disulfide bond" evidence="31">
    <location>
        <begin position="135"/>
        <end position="144"/>
    </location>
</feature>
<feature type="disulfide bond" evidence="31">
    <location>
        <begin position="1158"/>
        <end position="1167"/>
    </location>
</feature>
<reference evidence="36 37" key="1">
    <citation type="journal article" date="2019" name="Sci. Data">
        <title>Hybrid genome assembly and annotation of Danionella translucida.</title>
        <authorList>
            <person name="Kadobianskyi M."/>
            <person name="Schulze L."/>
            <person name="Schuelke M."/>
            <person name="Judkewitz B."/>
        </authorList>
    </citation>
    <scope>NUCLEOTIDE SEQUENCE [LARGE SCALE GENOMIC DNA]</scope>
    <source>
        <strain evidence="36 37">Bolton</strain>
    </source>
</reference>
<dbReference type="FunFam" id="2.10.25.10:FF:000146">
    <property type="entry name" value="Putative neurogenic locus notch"/>
    <property type="match status" value="1"/>
</dbReference>
<feature type="binding site" evidence="28">
    <location>
        <position position="421"/>
    </location>
    <ligand>
        <name>Ca(2+)</name>
        <dbReference type="ChEBI" id="CHEBI:29108"/>
        <label>1</label>
    </ligand>
</feature>
<evidence type="ECO:0000256" key="10">
    <source>
        <dbReference type="ARBA" id="ARBA00022536"/>
    </source>
</evidence>
<feature type="disulfide bond" evidence="31">
    <location>
        <begin position="540"/>
        <end position="549"/>
    </location>
</feature>
<keyword evidence="8" id="KW-0963">Cytoplasm</keyword>
<dbReference type="GO" id="GO:0007417">
    <property type="term" value="P:central nervous system development"/>
    <property type="evidence" value="ECO:0007669"/>
    <property type="project" value="UniProtKB-ARBA"/>
</dbReference>
<dbReference type="SUPFAM" id="SSF90193">
    <property type="entry name" value="Notch domain"/>
    <property type="match status" value="3"/>
</dbReference>
<dbReference type="InterPro" id="IPR051022">
    <property type="entry name" value="Notch_Cell-Fate_Det"/>
</dbReference>
<dbReference type="GO" id="GO:0006355">
    <property type="term" value="P:regulation of DNA-templated transcription"/>
    <property type="evidence" value="ECO:0007669"/>
    <property type="project" value="InterPro"/>
</dbReference>
<evidence type="ECO:0000256" key="21">
    <source>
        <dbReference type="ARBA" id="ARBA00023136"/>
    </source>
</evidence>
<feature type="compositionally biased region" description="Low complexity" evidence="32">
    <location>
        <begin position="2304"/>
        <end position="2319"/>
    </location>
</feature>
<evidence type="ECO:0000256" key="25">
    <source>
        <dbReference type="ARBA" id="ARBA00023170"/>
    </source>
</evidence>
<keyword evidence="26" id="KW-0325">Glycoprotein</keyword>
<feature type="disulfide bond" evidence="29">
    <location>
        <begin position="447"/>
        <end position="462"/>
    </location>
</feature>
<dbReference type="InterPro" id="IPR022336">
    <property type="entry name" value="Notch_2"/>
</dbReference>
<feature type="domain" description="EGF-like" evidence="34">
    <location>
        <begin position="1320"/>
        <end position="1354"/>
    </location>
</feature>
<feature type="disulfide bond" evidence="31">
    <location>
        <begin position="1239"/>
        <end position="1248"/>
    </location>
</feature>
<dbReference type="Pfam" id="PF07645">
    <property type="entry name" value="EGF_CA"/>
    <property type="match status" value="2"/>
</dbReference>
<feature type="domain" description="EGF-like" evidence="34">
    <location>
        <begin position="1072"/>
        <end position="1109"/>
    </location>
</feature>
<dbReference type="PROSITE" id="PS50258">
    <property type="entry name" value="LNR"/>
    <property type="match status" value="2"/>
</dbReference>
<evidence type="ECO:0000256" key="27">
    <source>
        <dbReference type="ARBA" id="ARBA00023242"/>
    </source>
</evidence>
<dbReference type="GO" id="GO:0006915">
    <property type="term" value="P:apoptotic process"/>
    <property type="evidence" value="ECO:0007669"/>
    <property type="project" value="InterPro"/>
</dbReference>
<feature type="binding site" evidence="28">
    <location>
        <position position="455"/>
    </location>
    <ligand>
        <name>Ca(2+)</name>
        <dbReference type="ChEBI" id="CHEBI:29108"/>
        <label>2</label>
    </ligand>
</feature>
<feature type="disulfide bond" evidence="31">
    <location>
        <begin position="94"/>
        <end position="103"/>
    </location>
</feature>
<dbReference type="SMART" id="SM00004">
    <property type="entry name" value="NL"/>
    <property type="match status" value="3"/>
</dbReference>
<dbReference type="GO" id="GO:1901222">
    <property type="term" value="P:regulation of non-canonical NF-kappaB signal transduction"/>
    <property type="evidence" value="ECO:0007669"/>
    <property type="project" value="UniProtKB-ARBA"/>
</dbReference>
<feature type="domain" description="EGF-like" evidence="34">
    <location>
        <begin position="1132"/>
        <end position="1168"/>
    </location>
</feature>
<feature type="domain" description="EGF-like" evidence="34">
    <location>
        <begin position="64"/>
        <end position="104"/>
    </location>
</feature>
<feature type="disulfide bond" evidence="31">
    <location>
        <begin position="727"/>
        <end position="736"/>
    </location>
</feature>
<feature type="disulfide bond" evidence="31">
    <location>
        <begin position="213"/>
        <end position="222"/>
    </location>
</feature>
<dbReference type="InterPro" id="IPR010660">
    <property type="entry name" value="Notch_NOD_dom"/>
</dbReference>
<dbReference type="FunFam" id="2.10.25.10:FF:001077">
    <property type="entry name" value="Notch receptor 2"/>
    <property type="match status" value="1"/>
</dbReference>
<evidence type="ECO:0000256" key="30">
    <source>
        <dbReference type="PROSITE-ProRule" id="PRU00023"/>
    </source>
</evidence>
<keyword evidence="6" id="KW-0217">Developmental protein</keyword>
<evidence type="ECO:0000256" key="4">
    <source>
        <dbReference type="ARBA" id="ARBA00004613"/>
    </source>
</evidence>
<feature type="repeat" description="ANK" evidence="30">
    <location>
        <begin position="1790"/>
        <end position="1822"/>
    </location>
</feature>
<dbReference type="GO" id="GO:0060218">
    <property type="term" value="P:hematopoietic stem cell differentiation"/>
    <property type="evidence" value="ECO:0007669"/>
    <property type="project" value="UniProtKB-ARBA"/>
</dbReference>
<feature type="disulfide bond" evidence="31">
    <location>
        <begin position="861"/>
        <end position="870"/>
    </location>
</feature>
<dbReference type="SMART" id="SM00181">
    <property type="entry name" value="EGF"/>
    <property type="match status" value="32"/>
</dbReference>
<evidence type="ECO:0000256" key="32">
    <source>
        <dbReference type="SAM" id="MobiDB-lite"/>
    </source>
</evidence>
<feature type="domain" description="EGF-like" evidence="34">
    <location>
        <begin position="185"/>
        <end position="223"/>
    </location>
</feature>
<dbReference type="InterPro" id="IPR001881">
    <property type="entry name" value="EGF-like_Ca-bd_dom"/>
</dbReference>
<dbReference type="PANTHER" id="PTHR24049">
    <property type="entry name" value="CRUMBS FAMILY MEMBER"/>
    <property type="match status" value="1"/>
</dbReference>
<dbReference type="InterPro" id="IPR000742">
    <property type="entry name" value="EGF"/>
</dbReference>
<keyword evidence="28" id="KW-0479">Metal-binding</keyword>
<dbReference type="PROSITE" id="PS50297">
    <property type="entry name" value="ANK_REP_REGION"/>
    <property type="match status" value="2"/>
</dbReference>
<feature type="compositionally biased region" description="Low complexity" evidence="32">
    <location>
        <begin position="2231"/>
        <end position="2244"/>
    </location>
</feature>
<dbReference type="InterPro" id="IPR024600">
    <property type="entry name" value="Notch_C"/>
</dbReference>
<dbReference type="InterPro" id="IPR000152">
    <property type="entry name" value="EGF-type_Asp/Asn_hydroxyl_site"/>
</dbReference>
<feature type="disulfide bond" evidence="31">
    <location>
        <begin position="1344"/>
        <end position="1353"/>
    </location>
</feature>
<feature type="disulfide bond" evidence="31">
    <location>
        <begin position="765"/>
        <end position="774"/>
    </location>
</feature>
<feature type="binding site" evidence="28">
    <location>
        <position position="479"/>
    </location>
    <ligand>
        <name>Ca(2+)</name>
        <dbReference type="ChEBI" id="CHEBI:29108"/>
        <label>3</label>
    </ligand>
</feature>
<dbReference type="PROSITE" id="PS00010">
    <property type="entry name" value="ASX_HYDROXYL"/>
    <property type="match status" value="20"/>
</dbReference>
<feature type="disulfide bond" evidence="31">
    <location>
        <begin position="690"/>
        <end position="699"/>
    </location>
</feature>
<dbReference type="InterPro" id="IPR011656">
    <property type="entry name" value="Notch_NODP_dom"/>
</dbReference>
<evidence type="ECO:0000256" key="24">
    <source>
        <dbReference type="ARBA" id="ARBA00023163"/>
    </source>
</evidence>
<dbReference type="FunFam" id="2.10.25.10:FF:000472">
    <property type="entry name" value="Uncharacterized protein, isoform A"/>
    <property type="match status" value="1"/>
</dbReference>
<dbReference type="GO" id="GO:0048568">
    <property type="term" value="P:embryonic organ development"/>
    <property type="evidence" value="ECO:0007669"/>
    <property type="project" value="UniProtKB-ARBA"/>
</dbReference>
<feature type="disulfide bond" evidence="31">
    <location>
        <begin position="975"/>
        <end position="984"/>
    </location>
</feature>
<feature type="compositionally biased region" description="Basic and acidic residues" evidence="32">
    <location>
        <begin position="1670"/>
        <end position="1687"/>
    </location>
</feature>
<feature type="domain" description="EGF-like" evidence="34">
    <location>
        <begin position="1251"/>
        <end position="1280"/>
    </location>
</feature>
<feature type="disulfide bond" evidence="31">
    <location>
        <begin position="615"/>
        <end position="624"/>
    </location>
</feature>
<dbReference type="FunFam" id="2.10.25.10:FF:000080">
    <property type="entry name" value="Neurogenic locus notch 1"/>
    <property type="match status" value="2"/>
</dbReference>
<dbReference type="FunFam" id="2.10.25.10:FF:000006">
    <property type="entry name" value="Versican core protein-like isoform 1"/>
    <property type="match status" value="1"/>
</dbReference>
<feature type="disulfide bond" evidence="29">
    <location>
        <begin position="442"/>
        <end position="453"/>
    </location>
</feature>
<feature type="domain" description="EGF-like" evidence="34">
    <location>
        <begin position="627"/>
        <end position="662"/>
    </location>
</feature>
<dbReference type="InterPro" id="IPR002110">
    <property type="entry name" value="Ankyrin_rpt"/>
</dbReference>
<keyword evidence="13 33" id="KW-0732">Signal</keyword>
<evidence type="ECO:0000256" key="9">
    <source>
        <dbReference type="ARBA" id="ARBA00022525"/>
    </source>
</evidence>
<keyword evidence="18" id="KW-1133">Transmembrane helix</keyword>
<feature type="disulfide bond" evidence="31">
    <location>
        <begin position="367"/>
        <end position="384"/>
    </location>
</feature>
<dbReference type="Pfam" id="PF00066">
    <property type="entry name" value="Notch"/>
    <property type="match status" value="3"/>
</dbReference>
<feature type="disulfide bond" evidence="29 31">
    <location>
        <begin position="502"/>
        <end position="511"/>
    </location>
</feature>
<feature type="disulfide bond" evidence="31">
    <location>
        <begin position="556"/>
        <end position="566"/>
    </location>
</feature>
<dbReference type="SUPFAM" id="SSF48403">
    <property type="entry name" value="Ankyrin repeat"/>
    <property type="match status" value="1"/>
</dbReference>
<feature type="domain" description="EGF-like" evidence="34">
    <location>
        <begin position="358"/>
        <end position="396"/>
    </location>
</feature>
<feature type="disulfide bond" evidence="31">
    <location>
        <begin position="899"/>
        <end position="908"/>
    </location>
</feature>
<dbReference type="InterPro" id="IPR013032">
    <property type="entry name" value="EGF-like_CS"/>
</dbReference>
<feature type="domain" description="EGF-like" evidence="34">
    <location>
        <begin position="702"/>
        <end position="737"/>
    </location>
</feature>
<dbReference type="SUPFAM" id="SSF57184">
    <property type="entry name" value="Growth factor receptor domain"/>
    <property type="match status" value="4"/>
</dbReference>
<feature type="repeat" description="ANK" evidence="30">
    <location>
        <begin position="1823"/>
        <end position="1848"/>
    </location>
</feature>
<feature type="domain" description="EGF-like" evidence="34">
    <location>
        <begin position="777"/>
        <end position="810"/>
    </location>
</feature>
<evidence type="ECO:0000256" key="12">
    <source>
        <dbReference type="ARBA" id="ARBA00022692"/>
    </source>
</evidence>
<dbReference type="Pfam" id="PF07684">
    <property type="entry name" value="NODP"/>
    <property type="match status" value="1"/>
</dbReference>
<dbReference type="PRINTS" id="PR01983">
    <property type="entry name" value="NOTCH"/>
</dbReference>
<dbReference type="PANTHER" id="PTHR24049:SF22">
    <property type="entry name" value="DROSOPHILA CRUMBS HOMOLOG"/>
    <property type="match status" value="1"/>
</dbReference>
<evidence type="ECO:0000256" key="20">
    <source>
        <dbReference type="ARBA" id="ARBA00023043"/>
    </source>
</evidence>
<dbReference type="PROSITE" id="PS00022">
    <property type="entry name" value="EGF_1"/>
    <property type="match status" value="29"/>
</dbReference>
<comment type="caution">
    <text evidence="36">The sequence shown here is derived from an EMBL/GenBank/DDBJ whole genome shotgun (WGS) entry which is preliminary data.</text>
</comment>
<evidence type="ECO:0000256" key="5">
    <source>
        <dbReference type="ARBA" id="ARBA00005847"/>
    </source>
</evidence>
<dbReference type="SMART" id="SM01334">
    <property type="entry name" value="DUF3454"/>
    <property type="match status" value="1"/>
</dbReference>
<feature type="disulfide bond" evidence="29">
    <location>
        <begin position="485"/>
        <end position="500"/>
    </location>
</feature>
<dbReference type="PROSITE" id="PS01186">
    <property type="entry name" value="EGF_2"/>
    <property type="match status" value="25"/>
</dbReference>
<evidence type="ECO:0000256" key="17">
    <source>
        <dbReference type="ARBA" id="ARBA00022976"/>
    </source>
</evidence>
<feature type="disulfide bond" evidence="31">
    <location>
        <begin position="1309"/>
        <end position="1318"/>
    </location>
</feature>
<feature type="region of interest" description="Disordered" evidence="32">
    <location>
        <begin position="1647"/>
        <end position="1694"/>
    </location>
</feature>
<name>A0A553RGD0_9TELE</name>
<feature type="disulfide bond" evidence="29">
    <location>
        <begin position="409"/>
        <end position="424"/>
    </location>
</feature>
<dbReference type="InterPro" id="IPR009030">
    <property type="entry name" value="Growth_fac_rcpt_cys_sf"/>
</dbReference>
<feature type="disulfide bond" evidence="31">
    <location>
        <begin position="53"/>
        <end position="62"/>
    </location>
</feature>
<feature type="domain" description="EGF-like" evidence="34">
    <location>
        <begin position="438"/>
        <end position="474"/>
    </location>
</feature>
<dbReference type="FunFam" id="2.10.25.10:FF:000327">
    <property type="entry name" value="neurogenic locus notch homolog protein 4"/>
    <property type="match status" value="1"/>
</dbReference>
<dbReference type="InterPro" id="IPR035993">
    <property type="entry name" value="Notch-like_dom_sf"/>
</dbReference>
<dbReference type="FunFam" id="2.10.25.10:FF:000118">
    <property type="entry name" value="protein delta homolog 2"/>
    <property type="match status" value="1"/>
</dbReference>
<keyword evidence="23" id="KW-0010">Activator</keyword>
<feature type="binding site" evidence="28">
    <location>
        <position position="418"/>
    </location>
    <ligand>
        <name>Ca(2+)</name>
        <dbReference type="ChEBI" id="CHEBI:29108"/>
        <label>1</label>
    </ligand>
</feature>
<feature type="domain" description="EGF-like" evidence="34">
    <location>
        <begin position="1025"/>
        <end position="1061"/>
    </location>
</feature>
<dbReference type="Proteomes" id="UP000316079">
    <property type="component" value="Unassembled WGS sequence"/>
</dbReference>
<keyword evidence="19" id="KW-0805">Transcription regulation</keyword>
<evidence type="ECO:0000256" key="11">
    <source>
        <dbReference type="ARBA" id="ARBA00022553"/>
    </source>
</evidence>
<dbReference type="GO" id="GO:0071228">
    <property type="term" value="P:cellular response to tumor cell"/>
    <property type="evidence" value="ECO:0007669"/>
    <property type="project" value="InterPro"/>
</dbReference>
<feature type="disulfide bond" evidence="31">
    <location>
        <begin position="1199"/>
        <end position="1208"/>
    </location>
</feature>
<feature type="domain" description="EGF-like" evidence="34">
    <location>
        <begin position="107"/>
        <end position="145"/>
    </location>
</feature>
<keyword evidence="10 31" id="KW-0245">EGF-like domain</keyword>
<feature type="chain" id="PRO_5022160305" description="Notch 1 intracellular domain" evidence="33">
    <location>
        <begin position="26"/>
        <end position="2369"/>
    </location>
</feature>
<dbReference type="FunFam" id="2.10.25.10:FF:000136">
    <property type="entry name" value="Neurogenic locus notch 1"/>
    <property type="match status" value="1"/>
</dbReference>
<dbReference type="Gene3D" id="2.10.25.10">
    <property type="entry name" value="Laminin"/>
    <property type="match status" value="32"/>
</dbReference>
<keyword evidence="24" id="KW-0804">Transcription</keyword>
<evidence type="ECO:0000256" key="33">
    <source>
        <dbReference type="SAM" id="SignalP"/>
    </source>
</evidence>
<feature type="domain" description="EGF-like" evidence="34">
    <location>
        <begin position="552"/>
        <end position="587"/>
    </location>
</feature>
<feature type="domain" description="EGF-like" evidence="34">
    <location>
        <begin position="664"/>
        <end position="700"/>
    </location>
</feature>
<dbReference type="GO" id="GO:0038023">
    <property type="term" value="F:signaling receptor activity"/>
    <property type="evidence" value="ECO:0007669"/>
    <property type="project" value="InterPro"/>
</dbReference>
<evidence type="ECO:0000256" key="26">
    <source>
        <dbReference type="ARBA" id="ARBA00023180"/>
    </source>
</evidence>
<protein>
    <recommendedName>
        <fullName evidence="38">Notch 1 intracellular domain</fullName>
    </recommendedName>
</protein>
<feature type="domain" description="EGF-like" evidence="34">
    <location>
        <begin position="321"/>
        <end position="357"/>
    </location>
</feature>
<feature type="domain" description="EGF-like" evidence="34">
    <location>
        <begin position="225"/>
        <end position="262"/>
    </location>
</feature>
<feature type="domain" description="EGF-like" evidence="34">
    <location>
        <begin position="873"/>
        <end position="909"/>
    </location>
</feature>
<dbReference type="GO" id="GO:0007219">
    <property type="term" value="P:Notch signaling pathway"/>
    <property type="evidence" value="ECO:0007669"/>
    <property type="project" value="UniProtKB-KW"/>
</dbReference>
<feature type="compositionally biased region" description="Low complexity" evidence="32">
    <location>
        <begin position="2344"/>
        <end position="2369"/>
    </location>
</feature>
<feature type="domain" description="LNR" evidence="35">
    <location>
        <begin position="1360"/>
        <end position="1400"/>
    </location>
</feature>
<dbReference type="FunFam" id="2.10.25.10:FF:000321">
    <property type="entry name" value="Protein delta homolog 1"/>
    <property type="match status" value="1"/>
</dbReference>
<dbReference type="GO" id="GO:0005886">
    <property type="term" value="C:plasma membrane"/>
    <property type="evidence" value="ECO:0007669"/>
    <property type="project" value="UniProtKB-SubCell"/>
</dbReference>
<evidence type="ECO:0000256" key="7">
    <source>
        <dbReference type="ARBA" id="ARBA00022475"/>
    </source>
</evidence>
<dbReference type="GO" id="GO:0005634">
    <property type="term" value="C:nucleus"/>
    <property type="evidence" value="ECO:0007669"/>
    <property type="project" value="UniProtKB-SubCell"/>
</dbReference>
<evidence type="ECO:0000256" key="28">
    <source>
        <dbReference type="PIRSR" id="PIRSR002279-1"/>
    </source>
</evidence>
<keyword evidence="27" id="KW-0539">Nucleus</keyword>
<feature type="disulfide bond" evidence="31">
    <location>
        <begin position="706"/>
        <end position="716"/>
    </location>
</feature>
<dbReference type="Gene3D" id="3.30.70.3310">
    <property type="match status" value="1"/>
</dbReference>
<feature type="disulfide bond" evidence="31">
    <location>
        <begin position="347"/>
        <end position="356"/>
    </location>
</feature>
<feature type="domain" description="EGF-like" evidence="34">
    <location>
        <begin position="1283"/>
        <end position="1319"/>
    </location>
</feature>
<evidence type="ECO:0000256" key="18">
    <source>
        <dbReference type="ARBA" id="ARBA00022989"/>
    </source>
</evidence>
<dbReference type="FunFam" id="1.25.40.20:FF:000005">
    <property type="entry name" value="Neurogenic locus notch 1"/>
    <property type="match status" value="1"/>
</dbReference>
<dbReference type="FunFam" id="2.10.25.10:FF:000092">
    <property type="entry name" value="Neurogenic locus notch protein 1"/>
    <property type="match status" value="1"/>
</dbReference>
<dbReference type="FunFam" id="2.10.25.10:FF:000425">
    <property type="entry name" value="Eyes shut homolog"/>
    <property type="match status" value="1"/>
</dbReference>
<dbReference type="GO" id="GO:0031017">
    <property type="term" value="P:exocrine pancreas development"/>
    <property type="evidence" value="ECO:0007669"/>
    <property type="project" value="UniProtKB-ARBA"/>
</dbReference>
<dbReference type="GO" id="GO:0048666">
    <property type="term" value="P:neuron development"/>
    <property type="evidence" value="ECO:0007669"/>
    <property type="project" value="UniProtKB-ARBA"/>
</dbReference>
<feature type="domain" description="EGF-like" evidence="34">
    <location>
        <begin position="514"/>
        <end position="550"/>
    </location>
</feature>
<keyword evidence="22 29" id="KW-1015">Disulfide bond</keyword>
<keyword evidence="9" id="KW-0964">Secreted</keyword>
<feature type="signal peptide" evidence="33">
    <location>
        <begin position="1"/>
        <end position="25"/>
    </location>
</feature>
<dbReference type="InterPro" id="IPR049883">
    <property type="entry name" value="NOTCH1_EGF-like"/>
</dbReference>